<dbReference type="PANTHER" id="PTHR21666:SF270">
    <property type="entry name" value="MUREIN HYDROLASE ACTIVATOR ENVC"/>
    <property type="match status" value="1"/>
</dbReference>
<comment type="caution">
    <text evidence="2">The sequence shown here is derived from an EMBL/GenBank/DDBJ whole genome shotgun (WGS) entry which is preliminary data.</text>
</comment>
<feature type="domain" description="M23ase beta-sheet core" evidence="1">
    <location>
        <begin position="57"/>
        <end position="149"/>
    </location>
</feature>
<name>A0A372NQ56_9SPHI</name>
<dbReference type="Gene3D" id="2.70.70.10">
    <property type="entry name" value="Glucose Permease (Domain IIA)"/>
    <property type="match status" value="1"/>
</dbReference>
<accession>A0A372NQ56</accession>
<dbReference type="PANTHER" id="PTHR21666">
    <property type="entry name" value="PEPTIDASE-RELATED"/>
    <property type="match status" value="1"/>
</dbReference>
<dbReference type="Proteomes" id="UP000264217">
    <property type="component" value="Unassembled WGS sequence"/>
</dbReference>
<protein>
    <submittedName>
        <fullName evidence="2">M23 family peptidase</fullName>
    </submittedName>
</protein>
<dbReference type="Pfam" id="PF01551">
    <property type="entry name" value="Peptidase_M23"/>
    <property type="match status" value="1"/>
</dbReference>
<gene>
    <name evidence="2" type="ORF">D0C36_19200</name>
</gene>
<dbReference type="InterPro" id="IPR016047">
    <property type="entry name" value="M23ase_b-sheet_dom"/>
</dbReference>
<dbReference type="InterPro" id="IPR050570">
    <property type="entry name" value="Cell_wall_metabolism_enzyme"/>
</dbReference>
<evidence type="ECO:0000259" key="1">
    <source>
        <dbReference type="Pfam" id="PF01551"/>
    </source>
</evidence>
<dbReference type="InterPro" id="IPR011055">
    <property type="entry name" value="Dup_hybrid_motif"/>
</dbReference>
<dbReference type="EMBL" id="QWDC01000003">
    <property type="protein sequence ID" value="RFZ91071.1"/>
    <property type="molecule type" value="Genomic_DNA"/>
</dbReference>
<organism evidence="2 3">
    <name type="scientific">Mucilaginibacter conchicola</name>
    <dbReference type="NCBI Taxonomy" id="2303333"/>
    <lineage>
        <taxon>Bacteria</taxon>
        <taxon>Pseudomonadati</taxon>
        <taxon>Bacteroidota</taxon>
        <taxon>Sphingobacteriia</taxon>
        <taxon>Sphingobacteriales</taxon>
        <taxon>Sphingobacteriaceae</taxon>
        <taxon>Mucilaginibacter</taxon>
    </lineage>
</organism>
<keyword evidence="3" id="KW-1185">Reference proteome</keyword>
<sequence>MAGNSHICRRKSGPSQQSLRRPVKALALCLICLPLYSLHITSPFGQRKHLLTGLYSFHNGIDLRARSDTVYAVADGRLSIVAYDRALGIHVVIRHQGFSTVYGHLSRVLAFPGADLSAGEAIGITGKTGRVTAEHLHFSIRSGNRWVEPLAFIFKLINNKYHE</sequence>
<evidence type="ECO:0000313" key="3">
    <source>
        <dbReference type="Proteomes" id="UP000264217"/>
    </source>
</evidence>
<dbReference type="AlphaFoldDB" id="A0A372NQ56"/>
<reference evidence="2 3" key="1">
    <citation type="submission" date="2018-08" db="EMBL/GenBank/DDBJ databases">
        <title>Mucilaginibacter sp. MYSH2.</title>
        <authorList>
            <person name="Seo T."/>
        </authorList>
    </citation>
    <scope>NUCLEOTIDE SEQUENCE [LARGE SCALE GENOMIC DNA]</scope>
    <source>
        <strain evidence="2 3">MYSH2</strain>
    </source>
</reference>
<dbReference type="GO" id="GO:0004222">
    <property type="term" value="F:metalloendopeptidase activity"/>
    <property type="evidence" value="ECO:0007669"/>
    <property type="project" value="TreeGrafter"/>
</dbReference>
<evidence type="ECO:0000313" key="2">
    <source>
        <dbReference type="EMBL" id="RFZ91071.1"/>
    </source>
</evidence>
<dbReference type="CDD" id="cd12797">
    <property type="entry name" value="M23_peptidase"/>
    <property type="match status" value="1"/>
</dbReference>
<dbReference type="SUPFAM" id="SSF51261">
    <property type="entry name" value="Duplicated hybrid motif"/>
    <property type="match status" value="1"/>
</dbReference>
<proteinExistence type="predicted"/>